<name>A0ACC2N2C0_9HYME</name>
<dbReference type="EMBL" id="CM056744">
    <property type="protein sequence ID" value="KAJ8665315.1"/>
    <property type="molecule type" value="Genomic_DNA"/>
</dbReference>
<reference evidence="1" key="1">
    <citation type="submission" date="2023-04" db="EMBL/GenBank/DDBJ databases">
        <title>A chromosome-level genome assembly of the parasitoid wasp Eretmocerus hayati.</title>
        <authorList>
            <person name="Zhong Y."/>
            <person name="Liu S."/>
            <person name="Liu Y."/>
        </authorList>
    </citation>
    <scope>NUCLEOTIDE SEQUENCE</scope>
    <source>
        <strain evidence="1">ZJU_SS_LIU_2023</strain>
    </source>
</reference>
<protein>
    <submittedName>
        <fullName evidence="1">Uncharacterized protein</fullName>
    </submittedName>
</protein>
<keyword evidence="2" id="KW-1185">Reference proteome</keyword>
<evidence type="ECO:0000313" key="1">
    <source>
        <dbReference type="EMBL" id="KAJ8665315.1"/>
    </source>
</evidence>
<accession>A0ACC2N2C0</accession>
<sequence>MSIKVDSGMPYAMPWPHRSHHFASSHVGYAGGAVLPGPVSFARSTSGSIGGISSVCSTEYNASSPSLLQQHQQGMGFGHVDLFQQQQQQHVYGGGQVAERHLVKAATLLERDSATDTIDVVSLVDSASLAVTHAVQIADAAGQLYCTDHRVSTASWLKVISIAKDSVSYNVLLMMTSNGVVLKAVKSILPGEPLLMWFTDNILAMLDMAPLNHINAIDDQGKYVCRSCDQAFDYPNPLRVHLVLDCGRLNSEHLWTRLAQRLGGLLQPPRSAPWAIPSYPQQHPRAYSTGVLSNSPGSDFQLSPAAAAACYAQLAALGAAMAASSGGSVCSSPASSCSSQASSSPPSSLSCSPPASHLQLPSCIYAGSTNSTSNVQHATETIASNLGKVKSGHRCIYCGKVYSRKYGLKIHIRTHTGYKPLKCKYCSRPFGDPSNLNKHMRLHAQAESPYRCALCGKDLVRRRDLERHLRSRHQINIGSADAAGLLVQHHQVSGYESADSDIDVVGCDDLQHQHQPW</sequence>
<dbReference type="Proteomes" id="UP001239111">
    <property type="component" value="Chromosome 4"/>
</dbReference>
<evidence type="ECO:0000313" key="2">
    <source>
        <dbReference type="Proteomes" id="UP001239111"/>
    </source>
</evidence>
<comment type="caution">
    <text evidence="1">The sequence shown here is derived from an EMBL/GenBank/DDBJ whole genome shotgun (WGS) entry which is preliminary data.</text>
</comment>
<proteinExistence type="predicted"/>
<gene>
    <name evidence="1" type="ORF">QAD02_006977</name>
</gene>
<organism evidence="1 2">
    <name type="scientific">Eretmocerus hayati</name>
    <dbReference type="NCBI Taxonomy" id="131215"/>
    <lineage>
        <taxon>Eukaryota</taxon>
        <taxon>Metazoa</taxon>
        <taxon>Ecdysozoa</taxon>
        <taxon>Arthropoda</taxon>
        <taxon>Hexapoda</taxon>
        <taxon>Insecta</taxon>
        <taxon>Pterygota</taxon>
        <taxon>Neoptera</taxon>
        <taxon>Endopterygota</taxon>
        <taxon>Hymenoptera</taxon>
        <taxon>Apocrita</taxon>
        <taxon>Proctotrupomorpha</taxon>
        <taxon>Chalcidoidea</taxon>
        <taxon>Aphelinidae</taxon>
        <taxon>Aphelininae</taxon>
        <taxon>Eretmocerus</taxon>
    </lineage>
</organism>